<feature type="transmembrane region" description="Helical" evidence="1">
    <location>
        <begin position="41"/>
        <end position="64"/>
    </location>
</feature>
<feature type="transmembrane region" description="Helical" evidence="1">
    <location>
        <begin position="284"/>
        <end position="302"/>
    </location>
</feature>
<dbReference type="Proteomes" id="UP000264002">
    <property type="component" value="Unassembled WGS sequence"/>
</dbReference>
<feature type="transmembrane region" description="Helical" evidence="1">
    <location>
        <begin position="194"/>
        <end position="211"/>
    </location>
</feature>
<dbReference type="GO" id="GO:0016020">
    <property type="term" value="C:membrane"/>
    <property type="evidence" value="ECO:0007669"/>
    <property type="project" value="InterPro"/>
</dbReference>
<dbReference type="AlphaFoldDB" id="A0A372MGZ9"/>
<dbReference type="InterPro" id="IPR000620">
    <property type="entry name" value="EamA_dom"/>
</dbReference>
<feature type="transmembrane region" description="Helical" evidence="1">
    <location>
        <begin position="102"/>
        <end position="120"/>
    </location>
</feature>
<evidence type="ECO:0000313" key="3">
    <source>
        <dbReference type="EMBL" id="RFU95055.1"/>
    </source>
</evidence>
<dbReference type="PANTHER" id="PTHR22911">
    <property type="entry name" value="ACYL-MALONYL CONDENSING ENZYME-RELATED"/>
    <property type="match status" value="1"/>
</dbReference>
<evidence type="ECO:0000313" key="4">
    <source>
        <dbReference type="Proteomes" id="UP000264002"/>
    </source>
</evidence>
<dbReference type="SUPFAM" id="SSF103481">
    <property type="entry name" value="Multidrug resistance efflux transporter EmrE"/>
    <property type="match status" value="2"/>
</dbReference>
<reference evidence="4" key="1">
    <citation type="submission" date="2018-08" db="EMBL/GenBank/DDBJ databases">
        <authorList>
            <person name="Grouzdev D.S."/>
            <person name="Krutkina M.S."/>
        </authorList>
    </citation>
    <scope>NUCLEOTIDE SEQUENCE [LARGE SCALE GENOMIC DNA]</scope>
    <source>
        <strain evidence="4">4-11</strain>
    </source>
</reference>
<dbReference type="Pfam" id="PF00892">
    <property type="entry name" value="EamA"/>
    <property type="match status" value="2"/>
</dbReference>
<feature type="transmembrane region" description="Helical" evidence="1">
    <location>
        <begin position="227"/>
        <end position="244"/>
    </location>
</feature>
<feature type="domain" description="EamA" evidence="2">
    <location>
        <begin position="161"/>
        <end position="300"/>
    </location>
</feature>
<protein>
    <submittedName>
        <fullName evidence="3">DMT family transporter</fullName>
    </submittedName>
</protein>
<reference evidence="3 4" key="2">
    <citation type="submission" date="2018-09" db="EMBL/GenBank/DDBJ databases">
        <title>Genome of Sphaerochaeta halotolerans strain 4-11.</title>
        <authorList>
            <person name="Nazina T.N."/>
            <person name="Sokolova D.S."/>
        </authorList>
    </citation>
    <scope>NUCLEOTIDE SEQUENCE [LARGE SCALE GENOMIC DNA]</scope>
    <source>
        <strain evidence="3 4">4-11</strain>
    </source>
</reference>
<dbReference type="EMBL" id="QUWK01000006">
    <property type="protein sequence ID" value="RFU95055.1"/>
    <property type="molecule type" value="Genomic_DNA"/>
</dbReference>
<sequence length="303" mass="33021">MDSNLILGQLLALVTAACWAQNSIIYRHLGKQVGSDAVAHIRMWLALPAIVLLTYAMEGIWFPLSLSPRTYFFLLTSGALGYFITDKLLFQAYILLGSRESMVIMTLSPVVTAIFGFFLFSEKLNGIQVLGILTTILGVLLMVLLEGKPLRAQQEQKDRSTGLLFAILASVLQSVSFLMAKFAMDETGPVSTNLLRNVGGLSLFIIYNFLYKKNGRQHFALVKKPRILLLLLFAALAGPVLGMTSQMKAFTLAPVGIVTTITQISPILLLPFDRFILHKDVTPASLGGTLLSIAGVAVLFLAA</sequence>
<feature type="domain" description="EamA" evidence="2">
    <location>
        <begin position="7"/>
        <end position="143"/>
    </location>
</feature>
<keyword evidence="1" id="KW-0812">Transmembrane</keyword>
<accession>A0A372MGZ9</accession>
<keyword evidence="1" id="KW-1133">Transmembrane helix</keyword>
<feature type="transmembrane region" description="Helical" evidence="1">
    <location>
        <begin position="6"/>
        <end position="29"/>
    </location>
</feature>
<feature type="transmembrane region" description="Helical" evidence="1">
    <location>
        <begin position="250"/>
        <end position="272"/>
    </location>
</feature>
<gene>
    <name evidence="3" type="ORF">DYP60_07030</name>
</gene>
<evidence type="ECO:0000256" key="1">
    <source>
        <dbReference type="SAM" id="Phobius"/>
    </source>
</evidence>
<comment type="caution">
    <text evidence="3">The sequence shown here is derived from an EMBL/GenBank/DDBJ whole genome shotgun (WGS) entry which is preliminary data.</text>
</comment>
<name>A0A372MGZ9_9SPIR</name>
<proteinExistence type="predicted"/>
<dbReference type="RefSeq" id="WP_117330340.1">
    <property type="nucleotide sequence ID" value="NZ_QUWK01000006.1"/>
</dbReference>
<dbReference type="PANTHER" id="PTHR22911:SF137">
    <property type="entry name" value="SOLUTE CARRIER FAMILY 35 MEMBER G2-RELATED"/>
    <property type="match status" value="1"/>
</dbReference>
<dbReference type="InterPro" id="IPR037185">
    <property type="entry name" value="EmrE-like"/>
</dbReference>
<feature type="transmembrane region" description="Helical" evidence="1">
    <location>
        <begin position="70"/>
        <end position="90"/>
    </location>
</feature>
<feature type="transmembrane region" description="Helical" evidence="1">
    <location>
        <begin position="161"/>
        <end position="182"/>
    </location>
</feature>
<keyword evidence="1" id="KW-0472">Membrane</keyword>
<keyword evidence="4" id="KW-1185">Reference proteome</keyword>
<evidence type="ECO:0000259" key="2">
    <source>
        <dbReference type="Pfam" id="PF00892"/>
    </source>
</evidence>
<feature type="transmembrane region" description="Helical" evidence="1">
    <location>
        <begin position="126"/>
        <end position="145"/>
    </location>
</feature>
<organism evidence="3 4">
    <name type="scientific">Sphaerochaeta halotolerans</name>
    <dbReference type="NCBI Taxonomy" id="2293840"/>
    <lineage>
        <taxon>Bacteria</taxon>
        <taxon>Pseudomonadati</taxon>
        <taxon>Spirochaetota</taxon>
        <taxon>Spirochaetia</taxon>
        <taxon>Spirochaetales</taxon>
        <taxon>Sphaerochaetaceae</taxon>
        <taxon>Sphaerochaeta</taxon>
    </lineage>
</organism>